<dbReference type="Pfam" id="PF04236">
    <property type="entry name" value="Transp_Tc5_C"/>
    <property type="match status" value="1"/>
</dbReference>
<dbReference type="SUPFAM" id="SSF53098">
    <property type="entry name" value="Ribonuclease H-like"/>
    <property type="match status" value="1"/>
</dbReference>
<evidence type="ECO:0000313" key="3">
    <source>
        <dbReference type="Proteomes" id="UP000829354"/>
    </source>
</evidence>
<organism evidence="2 3">
    <name type="scientific">Caenorhabditis briggsae</name>
    <dbReference type="NCBI Taxonomy" id="6238"/>
    <lineage>
        <taxon>Eukaryota</taxon>
        <taxon>Metazoa</taxon>
        <taxon>Ecdysozoa</taxon>
        <taxon>Nematoda</taxon>
        <taxon>Chromadorea</taxon>
        <taxon>Rhabditida</taxon>
        <taxon>Rhabditina</taxon>
        <taxon>Rhabditomorpha</taxon>
        <taxon>Rhabditoidea</taxon>
        <taxon>Rhabditidae</taxon>
        <taxon>Peloderinae</taxon>
        <taxon>Caenorhabditis</taxon>
    </lineage>
</organism>
<name>A0AAE9J7K8_CAEBR</name>
<feature type="domain" description="Transposase Tc5 C-terminal" evidence="1">
    <location>
        <begin position="680"/>
        <end position="741"/>
    </location>
</feature>
<dbReference type="EMBL" id="CP092621">
    <property type="protein sequence ID" value="UMM18402.1"/>
    <property type="molecule type" value="Genomic_DNA"/>
</dbReference>
<dbReference type="InterPro" id="IPR035896">
    <property type="entry name" value="AN1-like_Znf"/>
</dbReference>
<dbReference type="PANTHER" id="PTHR37432">
    <property type="entry name" value="PROTEIN CBG21304"/>
    <property type="match status" value="1"/>
</dbReference>
<dbReference type="AlphaFoldDB" id="A0AAE9J7K8"/>
<proteinExistence type="predicted"/>
<keyword evidence="3" id="KW-1185">Reference proteome</keyword>
<sequence length="741" mass="84339">MNRKKTEADRKFLKLLESDGDEAVLGDEFKSELVKQIMIESVESYEYCASGRALCTQCKTLLSATDGGHVFRHLDRCTGKRAASEPIPETSDESLRSVEPLAKQRKLTDFSKRQFTKEQTSKITRALAKHALRTGKSFNYMGGDCMRELVIDVANATGSGIFGKEAKAQIPHRQTIQTHTLRFSDELIKRAFGELKPYVGKQRVNLIVDHGKIVSNCLSMFASYIDDTFKLRLLPIGFIPSTDSKTGADTVDAIIDRLQSVGWSEEEARACSITADGALANLGTHFSSYIRCVSHSIHLLGEKVVDPLEKHAKMLDPEIMKLLPIARECLDNAQNVSSAIRNNFQACSEMSRLPTLPNDTRWLNGLKCLVDVTELSKEILDLVSKLSLKGRTSMYWLNDHPEYDNAVLHILKPLLTYSIDFQRQDEVTIHRVLPAYKIVDKDIVDLDLIEAMATSGLKPLQHYYSQFGTHHYGATLLSPRTKHMKNFTKEERKRALMSKFRRILTYILDLGVNPKRQPLDEEDLKLAAYLIDLGESIDKGDFDIEMEQHLSNFEDDLQDLSWTPEDDECHKIQMYPDVIHLPGKPSMFQFANGEFVELDKVKEAVAYFGSKTVLNNNGSKVRPSLEQVHTKFRFIRNRNHMDKLRDNYKFQTRDETLKLLSLVWRQLCSPKLEKWARYAWVAAGYDVPRPASFETPAQLLFPRGVAGDCTMHGCSSTSFVKCLYCEKLFCFEHFVIDHHNC</sequence>
<reference evidence="2 3" key="1">
    <citation type="submission" date="2022-04" db="EMBL/GenBank/DDBJ databases">
        <title>Chromosome-level reference genomes for two strains of Caenorhabditis briggsae: an improved platform for comparative genomics.</title>
        <authorList>
            <person name="Stevens L."/>
            <person name="Andersen E."/>
        </authorList>
    </citation>
    <scope>NUCLEOTIDE SEQUENCE [LARGE SCALE GENOMIC DNA]</scope>
    <source>
        <strain evidence="2">VX34</strain>
        <tissue evidence="2">Whole-organism</tissue>
    </source>
</reference>
<dbReference type="Proteomes" id="UP000829354">
    <property type="component" value="Chromosome II"/>
</dbReference>
<evidence type="ECO:0000313" key="2">
    <source>
        <dbReference type="EMBL" id="UMM18402.1"/>
    </source>
</evidence>
<dbReference type="SUPFAM" id="SSF118310">
    <property type="entry name" value="AN1-like Zinc finger"/>
    <property type="match status" value="1"/>
</dbReference>
<dbReference type="InterPro" id="IPR007350">
    <property type="entry name" value="Transposase_Tc5_C"/>
</dbReference>
<accession>A0AAE9J7K8</accession>
<gene>
    <name evidence="2" type="ORF">L5515_014487</name>
</gene>
<protein>
    <recommendedName>
        <fullName evidence="1">Transposase Tc5 C-terminal domain-containing protein</fullName>
    </recommendedName>
</protein>
<dbReference type="InterPro" id="IPR012337">
    <property type="entry name" value="RNaseH-like_sf"/>
</dbReference>
<dbReference type="PANTHER" id="PTHR37432:SF1">
    <property type="entry name" value="HAT C-TERMINAL DIMERISATION DOMAIN-CONTAINING PROTEIN-RELATED"/>
    <property type="match status" value="1"/>
</dbReference>
<evidence type="ECO:0000259" key="1">
    <source>
        <dbReference type="Pfam" id="PF04236"/>
    </source>
</evidence>